<evidence type="ECO:0000313" key="4">
    <source>
        <dbReference type="Proteomes" id="UP001499993"/>
    </source>
</evidence>
<dbReference type="InterPro" id="IPR000866">
    <property type="entry name" value="AhpC/TSA"/>
</dbReference>
<reference evidence="4" key="1">
    <citation type="journal article" date="2019" name="Int. J. Syst. Evol. Microbiol.">
        <title>The Global Catalogue of Microorganisms (GCM) 10K type strain sequencing project: providing services to taxonomists for standard genome sequencing and annotation.</title>
        <authorList>
            <consortium name="The Broad Institute Genomics Platform"/>
            <consortium name="The Broad Institute Genome Sequencing Center for Infectious Disease"/>
            <person name="Wu L."/>
            <person name="Ma J."/>
        </authorList>
    </citation>
    <scope>NUCLEOTIDE SEQUENCE [LARGE SCALE GENOMIC DNA]</scope>
    <source>
        <strain evidence="4">JCM 18123</strain>
    </source>
</reference>
<dbReference type="InterPro" id="IPR013766">
    <property type="entry name" value="Thioredoxin_domain"/>
</dbReference>
<evidence type="ECO:0000256" key="1">
    <source>
        <dbReference type="SAM" id="MobiDB-lite"/>
    </source>
</evidence>
<proteinExistence type="predicted"/>
<dbReference type="PANTHER" id="PTHR42852:SF17">
    <property type="entry name" value="THIOREDOXIN-LIKE PROTEIN HI_1115"/>
    <property type="match status" value="1"/>
</dbReference>
<dbReference type="PANTHER" id="PTHR42852">
    <property type="entry name" value="THIOL:DISULFIDE INTERCHANGE PROTEIN DSBE"/>
    <property type="match status" value="1"/>
</dbReference>
<dbReference type="Pfam" id="PF00578">
    <property type="entry name" value="AhpC-TSA"/>
    <property type="match status" value="1"/>
</dbReference>
<name>A0ABP9GCA9_9ACTN</name>
<dbReference type="CDD" id="cd02966">
    <property type="entry name" value="TlpA_like_family"/>
    <property type="match status" value="1"/>
</dbReference>
<dbReference type="RefSeq" id="WP_345556255.1">
    <property type="nucleotide sequence ID" value="NZ_BAABIK010000008.1"/>
</dbReference>
<dbReference type="PROSITE" id="PS51352">
    <property type="entry name" value="THIOREDOXIN_2"/>
    <property type="match status" value="1"/>
</dbReference>
<dbReference type="Gene3D" id="3.40.30.10">
    <property type="entry name" value="Glutaredoxin"/>
    <property type="match status" value="1"/>
</dbReference>
<keyword evidence="4" id="KW-1185">Reference proteome</keyword>
<organism evidence="3 4">
    <name type="scientific">Streptomonospora halophila</name>
    <dbReference type="NCBI Taxonomy" id="427369"/>
    <lineage>
        <taxon>Bacteria</taxon>
        <taxon>Bacillati</taxon>
        <taxon>Actinomycetota</taxon>
        <taxon>Actinomycetes</taxon>
        <taxon>Streptosporangiales</taxon>
        <taxon>Nocardiopsidaceae</taxon>
        <taxon>Streptomonospora</taxon>
    </lineage>
</organism>
<dbReference type="Proteomes" id="UP001499993">
    <property type="component" value="Unassembled WGS sequence"/>
</dbReference>
<gene>
    <name evidence="3" type="ORF">GCM10023224_18470</name>
</gene>
<dbReference type="SUPFAM" id="SSF52833">
    <property type="entry name" value="Thioredoxin-like"/>
    <property type="match status" value="1"/>
</dbReference>
<feature type="region of interest" description="Disordered" evidence="1">
    <location>
        <begin position="1"/>
        <end position="28"/>
    </location>
</feature>
<feature type="domain" description="Thioredoxin" evidence="2">
    <location>
        <begin position="101"/>
        <end position="231"/>
    </location>
</feature>
<evidence type="ECO:0000259" key="2">
    <source>
        <dbReference type="PROSITE" id="PS51352"/>
    </source>
</evidence>
<dbReference type="EMBL" id="BAABIK010000008">
    <property type="protein sequence ID" value="GAA4937658.1"/>
    <property type="molecule type" value="Genomic_DNA"/>
</dbReference>
<dbReference type="InterPro" id="IPR036249">
    <property type="entry name" value="Thioredoxin-like_sf"/>
</dbReference>
<evidence type="ECO:0000313" key="3">
    <source>
        <dbReference type="EMBL" id="GAA4937658.1"/>
    </source>
</evidence>
<comment type="caution">
    <text evidence="3">The sequence shown here is derived from an EMBL/GenBank/DDBJ whole genome shotgun (WGS) entry which is preliminary data.</text>
</comment>
<accession>A0ABP9GCA9</accession>
<sequence length="355" mass="37866">MRYTVLTEQGAGVLDAEPEPAGPDGAGERRLLAPLEAPVLGWERRSYGWCRGDSCIPASAVSGIEHAGRIDVGAFAELHGSLAVADHDHGLLAAVPAPDTGPRGGAAPDFALRGADGALHRLSGLRGRKVALVMWASWCGCRYDLPAWEERHRELSPHGLTVVSVAMDRSAEDALPWIAEAAPSHPALIDTEGQVAALYDVVNVPTAVWIDERGDIARPQDTQVATDLFQSMNGLSSEASLRALRRWVHEGDAGLGGGDRAPGFRTPTAEGQRARAHARIAVELHRRGETGAADRHYSRAADLAPHDVTVRRGLMGLRGEDPFGDAYFALREELGAAGIPVYRPIRPEPAAEAEV</sequence>
<dbReference type="InterPro" id="IPR050553">
    <property type="entry name" value="Thioredoxin_ResA/DsbE_sf"/>
</dbReference>
<protein>
    <recommendedName>
        <fullName evidence="2">Thioredoxin domain-containing protein</fullName>
    </recommendedName>
</protein>